<feature type="region of interest" description="Disordered" evidence="1">
    <location>
        <begin position="20"/>
        <end position="44"/>
    </location>
</feature>
<evidence type="ECO:0000256" key="1">
    <source>
        <dbReference type="SAM" id="MobiDB-lite"/>
    </source>
</evidence>
<name>A0A914IGV5_GLORO</name>
<dbReference type="WBParaSite" id="Gr19_v10_g9788.t2">
    <property type="protein sequence ID" value="Gr19_v10_g9788.t2"/>
    <property type="gene ID" value="Gr19_v10_g9788"/>
</dbReference>
<organism evidence="2 3">
    <name type="scientific">Globodera rostochiensis</name>
    <name type="common">Golden nematode worm</name>
    <name type="synonym">Heterodera rostochiensis</name>
    <dbReference type="NCBI Taxonomy" id="31243"/>
    <lineage>
        <taxon>Eukaryota</taxon>
        <taxon>Metazoa</taxon>
        <taxon>Ecdysozoa</taxon>
        <taxon>Nematoda</taxon>
        <taxon>Chromadorea</taxon>
        <taxon>Rhabditida</taxon>
        <taxon>Tylenchina</taxon>
        <taxon>Tylenchomorpha</taxon>
        <taxon>Tylenchoidea</taxon>
        <taxon>Heteroderidae</taxon>
        <taxon>Heteroderinae</taxon>
        <taxon>Globodera</taxon>
    </lineage>
</organism>
<proteinExistence type="predicted"/>
<reference evidence="3" key="1">
    <citation type="submission" date="2022-11" db="UniProtKB">
        <authorList>
            <consortium name="WormBaseParasite"/>
        </authorList>
    </citation>
    <scope>IDENTIFICATION</scope>
</reference>
<protein>
    <submittedName>
        <fullName evidence="3">Uncharacterized protein</fullName>
    </submittedName>
</protein>
<accession>A0A914IGV5</accession>
<keyword evidence="2" id="KW-1185">Reference proteome</keyword>
<dbReference type="AlphaFoldDB" id="A0A914IGV5"/>
<evidence type="ECO:0000313" key="2">
    <source>
        <dbReference type="Proteomes" id="UP000887572"/>
    </source>
</evidence>
<evidence type="ECO:0000313" key="3">
    <source>
        <dbReference type="WBParaSite" id="Gr19_v10_g9788.t2"/>
    </source>
</evidence>
<dbReference type="Proteomes" id="UP000887572">
    <property type="component" value="Unplaced"/>
</dbReference>
<sequence>MNTNHDKWLHVYSLVYISSPSNKSRSENDGSGRNATQKLSVGKGRGAVEIVKGENNDQKAVKIRTACCKHCAGALREL</sequence>